<evidence type="ECO:0008006" key="7">
    <source>
        <dbReference type="Google" id="ProtNLM"/>
    </source>
</evidence>
<evidence type="ECO:0000313" key="4">
    <source>
        <dbReference type="Proteomes" id="UP000429607"/>
    </source>
</evidence>
<dbReference type="EMBL" id="QXFU01000016">
    <property type="protein sequence ID" value="KAE9048079.1"/>
    <property type="molecule type" value="Genomic_DNA"/>
</dbReference>
<evidence type="ECO:0000313" key="3">
    <source>
        <dbReference type="EMBL" id="KAE9359266.1"/>
    </source>
</evidence>
<accession>A0A6A3NRP1</accession>
<dbReference type="EMBL" id="QXFT01000020">
    <property type="protein sequence ID" value="KAE9359266.1"/>
    <property type="molecule type" value="Genomic_DNA"/>
</dbReference>
<name>A0A6A3NRP1_9STRA</name>
<comment type="caution">
    <text evidence="1">The sequence shown here is derived from an EMBL/GenBank/DDBJ whole genome shotgun (WGS) entry which is preliminary data.</text>
</comment>
<evidence type="ECO:0000313" key="1">
    <source>
        <dbReference type="EMBL" id="KAE9048079.1"/>
    </source>
</evidence>
<dbReference type="Proteomes" id="UP000434957">
    <property type="component" value="Unassembled WGS sequence"/>
</dbReference>
<dbReference type="Proteomes" id="UP000429607">
    <property type="component" value="Unassembled WGS sequence"/>
</dbReference>
<protein>
    <recommendedName>
        <fullName evidence="7">Chromo domain-containing protein</fullName>
    </recommendedName>
</protein>
<dbReference type="AlphaFoldDB" id="A0A6A3NRP1"/>
<dbReference type="InterPro" id="IPR016197">
    <property type="entry name" value="Chromo-like_dom_sf"/>
</dbReference>
<reference evidence="4 6" key="1">
    <citation type="submission" date="2018-09" db="EMBL/GenBank/DDBJ databases">
        <title>Genomic investigation of the strawberry pathogen Phytophthora fragariae indicates pathogenicity is determined by transcriptional variation in three key races.</title>
        <authorList>
            <person name="Adams T.M."/>
            <person name="Armitage A.D."/>
            <person name="Sobczyk M.K."/>
            <person name="Bates H.J."/>
            <person name="Dunwell J.M."/>
            <person name="Nellist C.F."/>
            <person name="Harrison R.J."/>
        </authorList>
    </citation>
    <scope>NUCLEOTIDE SEQUENCE [LARGE SCALE GENOMIC DNA]</scope>
    <source>
        <strain evidence="2 4">SCRP249</strain>
        <strain evidence="1 6">SCRP324</strain>
        <strain evidence="3 5">SCRP333</strain>
    </source>
</reference>
<dbReference type="SUPFAM" id="SSF54160">
    <property type="entry name" value="Chromo domain-like"/>
    <property type="match status" value="1"/>
</dbReference>
<organism evidence="1 6">
    <name type="scientific">Phytophthora rubi</name>
    <dbReference type="NCBI Taxonomy" id="129364"/>
    <lineage>
        <taxon>Eukaryota</taxon>
        <taxon>Sar</taxon>
        <taxon>Stramenopiles</taxon>
        <taxon>Oomycota</taxon>
        <taxon>Peronosporomycetes</taxon>
        <taxon>Peronosporales</taxon>
        <taxon>Peronosporaceae</taxon>
        <taxon>Phytophthora</taxon>
    </lineage>
</organism>
<dbReference type="OrthoDB" id="5376140at2759"/>
<proteinExistence type="predicted"/>
<keyword evidence="5" id="KW-1185">Reference proteome</keyword>
<gene>
    <name evidence="2" type="ORF">PR001_g656</name>
    <name evidence="1" type="ORF">PR002_g674</name>
    <name evidence="3" type="ORF">PR003_g829</name>
</gene>
<evidence type="ECO:0000313" key="6">
    <source>
        <dbReference type="Proteomes" id="UP000435112"/>
    </source>
</evidence>
<evidence type="ECO:0000313" key="5">
    <source>
        <dbReference type="Proteomes" id="UP000434957"/>
    </source>
</evidence>
<sequence>MRRHIPYKHYRVRWLGHSSVEDTWKPRSRFLENILDVMSDYKASLACATATPPHVTRTPRATSRANPLARITMPTATTCRYFQILVYRPNQRRSSSFSGQRINWRSHSLSVGLGRSWHLSLHVAQATLALRHLAHARTNLPNGVCAARGFAGFEPRREEHPAAFQRRMKAHHASCSLLCEPAWIVFFRRIYRWCVKESFMTLMC</sequence>
<dbReference type="EMBL" id="QXFV01000017">
    <property type="protein sequence ID" value="KAE9052282.1"/>
    <property type="molecule type" value="Genomic_DNA"/>
</dbReference>
<dbReference type="CDD" id="cd00024">
    <property type="entry name" value="CD_CSD"/>
    <property type="match status" value="1"/>
</dbReference>
<dbReference type="Proteomes" id="UP000435112">
    <property type="component" value="Unassembled WGS sequence"/>
</dbReference>
<evidence type="ECO:0000313" key="2">
    <source>
        <dbReference type="EMBL" id="KAE9052282.1"/>
    </source>
</evidence>